<dbReference type="Pfam" id="PF00795">
    <property type="entry name" value="CN_hydrolase"/>
    <property type="match status" value="1"/>
</dbReference>
<organism evidence="3 4">
    <name type="scientific">Hazenella coriacea</name>
    <dbReference type="NCBI Taxonomy" id="1179467"/>
    <lineage>
        <taxon>Bacteria</taxon>
        <taxon>Bacillati</taxon>
        <taxon>Bacillota</taxon>
        <taxon>Bacilli</taxon>
        <taxon>Bacillales</taxon>
        <taxon>Thermoactinomycetaceae</taxon>
        <taxon>Hazenella</taxon>
    </lineage>
</organism>
<sequence>MQKANVGMVQYRLKPLHSEEDFWNGIESHVRRAQDRGIELLVFPEYLTAHLLALRPAMDDQDVCVYLDDFTPSYIERMEHLSQQYEMIILGGTHIHQEQSSFVNEAFLFFPDGRVERQKKLHLTPEERNVWRLSPGEELNIIDTSLGRIAILICYDIEFPELGRVVAQEDVEIILNPTYTDTWAGYYRVRHCAQARAIENQRYIALCGMVGELPGIPQVDVAHSQSGFFSPCDYPFSPDGVIAMCEKDEEWIVQTELDLKLLRQNWKQGQVSPYKDRKPALYQRLTRDHS</sequence>
<dbReference type="PANTHER" id="PTHR23088">
    <property type="entry name" value="NITRILASE-RELATED"/>
    <property type="match status" value="1"/>
</dbReference>
<evidence type="ECO:0000259" key="2">
    <source>
        <dbReference type="PROSITE" id="PS50263"/>
    </source>
</evidence>
<dbReference type="Gene3D" id="3.60.110.10">
    <property type="entry name" value="Carbon-nitrogen hydrolase"/>
    <property type="match status" value="1"/>
</dbReference>
<dbReference type="Proteomes" id="UP000294937">
    <property type="component" value="Unassembled WGS sequence"/>
</dbReference>
<dbReference type="SUPFAM" id="SSF56317">
    <property type="entry name" value="Carbon-nitrogen hydrolase"/>
    <property type="match status" value="1"/>
</dbReference>
<dbReference type="PROSITE" id="PS01227">
    <property type="entry name" value="UPF0012"/>
    <property type="match status" value="1"/>
</dbReference>
<evidence type="ECO:0000313" key="3">
    <source>
        <dbReference type="EMBL" id="TCS95942.1"/>
    </source>
</evidence>
<dbReference type="PROSITE" id="PS50263">
    <property type="entry name" value="CN_HYDROLASE"/>
    <property type="match status" value="1"/>
</dbReference>
<dbReference type="EMBL" id="SMAG01000002">
    <property type="protein sequence ID" value="TCS95942.1"/>
    <property type="molecule type" value="Genomic_DNA"/>
</dbReference>
<dbReference type="GO" id="GO:0016787">
    <property type="term" value="F:hydrolase activity"/>
    <property type="evidence" value="ECO:0007669"/>
    <property type="project" value="UniProtKB-KW"/>
</dbReference>
<reference evidence="3 4" key="1">
    <citation type="submission" date="2019-03" db="EMBL/GenBank/DDBJ databases">
        <title>Genomic Encyclopedia of Type Strains, Phase IV (KMG-IV): sequencing the most valuable type-strain genomes for metagenomic binning, comparative biology and taxonomic classification.</title>
        <authorList>
            <person name="Goeker M."/>
        </authorList>
    </citation>
    <scope>NUCLEOTIDE SEQUENCE [LARGE SCALE GENOMIC DNA]</scope>
    <source>
        <strain evidence="3 4">DSM 45707</strain>
    </source>
</reference>
<dbReference type="InterPro" id="IPR003010">
    <property type="entry name" value="C-N_Hydrolase"/>
</dbReference>
<dbReference type="OrthoDB" id="9811121at2"/>
<dbReference type="PANTHER" id="PTHR23088:SF50">
    <property type="entry name" value="HYDROLASE YHCX"/>
    <property type="match status" value="1"/>
</dbReference>
<keyword evidence="4" id="KW-1185">Reference proteome</keyword>
<dbReference type="InterPro" id="IPR036526">
    <property type="entry name" value="C-N_Hydrolase_sf"/>
</dbReference>
<protein>
    <submittedName>
        <fullName evidence="3">Putative amidohydrolase</fullName>
    </submittedName>
</protein>
<accession>A0A4R3L8N2</accession>
<dbReference type="InterPro" id="IPR001110">
    <property type="entry name" value="UPF0012_CS"/>
</dbReference>
<proteinExistence type="inferred from homology"/>
<keyword evidence="3" id="KW-0378">Hydrolase</keyword>
<evidence type="ECO:0000256" key="1">
    <source>
        <dbReference type="ARBA" id="ARBA00010613"/>
    </source>
</evidence>
<evidence type="ECO:0000313" key="4">
    <source>
        <dbReference type="Proteomes" id="UP000294937"/>
    </source>
</evidence>
<comment type="similarity">
    <text evidence="1">Belongs to the carbon-nitrogen hydrolase superfamily. NIT1/NIT2 family.</text>
</comment>
<comment type="caution">
    <text evidence="3">The sequence shown here is derived from an EMBL/GenBank/DDBJ whole genome shotgun (WGS) entry which is preliminary data.</text>
</comment>
<dbReference type="CDD" id="cd07574">
    <property type="entry name" value="nitrilase_Rim1_like"/>
    <property type="match status" value="1"/>
</dbReference>
<feature type="domain" description="CN hydrolase" evidence="2">
    <location>
        <begin position="4"/>
        <end position="259"/>
    </location>
</feature>
<name>A0A4R3L8N2_9BACL</name>
<gene>
    <name evidence="3" type="ORF">EDD58_102526</name>
</gene>
<dbReference type="AlphaFoldDB" id="A0A4R3L8N2"/>
<dbReference type="RefSeq" id="WP_131923901.1">
    <property type="nucleotide sequence ID" value="NZ_SMAG01000002.1"/>
</dbReference>